<dbReference type="AlphaFoldDB" id="A0A4R1BQC9"/>
<comment type="caution">
    <text evidence="1">The sequence shown here is derived from an EMBL/GenBank/DDBJ whole genome shotgun (WGS) entry which is preliminary data.</text>
</comment>
<keyword evidence="2" id="KW-1185">Reference proteome</keyword>
<protein>
    <submittedName>
        <fullName evidence="1">Uncharacterized protein</fullName>
    </submittedName>
</protein>
<sequence>MRTYTVGDTITLELDLRDSSGVSRVDALFREDASGRVISMHGDGGGEKEVTVRLEVELTDETFPGEYRCRFVDAYNTRGGKDTHHPDIRFRVQMFPAEGGGPELVEWRLS</sequence>
<dbReference type="EMBL" id="SKBU01000008">
    <property type="protein sequence ID" value="TCJ19466.1"/>
    <property type="molecule type" value="Genomic_DNA"/>
</dbReference>
<gene>
    <name evidence="1" type="ORF">E0L93_04785</name>
</gene>
<dbReference type="Proteomes" id="UP000295244">
    <property type="component" value="Unassembled WGS sequence"/>
</dbReference>
<reference evidence="1 2" key="1">
    <citation type="submission" date="2019-03" db="EMBL/GenBank/DDBJ databases">
        <title>Whole genome sequence of a novel Rubrobacter taiwanensis strain, isolated from Yellowstone National Park.</title>
        <authorList>
            <person name="Freed S."/>
            <person name="Ramaley R.F."/>
            <person name="Kyndt J.A."/>
        </authorList>
    </citation>
    <scope>NUCLEOTIDE SEQUENCE [LARGE SCALE GENOMIC DNA]</scope>
    <source>
        <strain evidence="1 2">Yellowstone</strain>
    </source>
</reference>
<dbReference type="RefSeq" id="WP_132689222.1">
    <property type="nucleotide sequence ID" value="NZ_SKBU01000008.1"/>
</dbReference>
<evidence type="ECO:0000313" key="1">
    <source>
        <dbReference type="EMBL" id="TCJ19466.1"/>
    </source>
</evidence>
<accession>A0A4R1BQC9</accession>
<dbReference type="OrthoDB" id="1551077at2"/>
<proteinExistence type="predicted"/>
<evidence type="ECO:0000313" key="2">
    <source>
        <dbReference type="Proteomes" id="UP000295244"/>
    </source>
</evidence>
<name>A0A4R1BQC9_9ACTN</name>
<organism evidence="1 2">
    <name type="scientific">Rubrobacter taiwanensis</name>
    <dbReference type="NCBI Taxonomy" id="185139"/>
    <lineage>
        <taxon>Bacteria</taxon>
        <taxon>Bacillati</taxon>
        <taxon>Actinomycetota</taxon>
        <taxon>Rubrobacteria</taxon>
        <taxon>Rubrobacterales</taxon>
        <taxon>Rubrobacteraceae</taxon>
        <taxon>Rubrobacter</taxon>
    </lineage>
</organism>